<dbReference type="AlphaFoldDB" id="A0A9N9DGZ8"/>
<dbReference type="OrthoDB" id="10487884at2759"/>
<gene>
    <name evidence="1" type="ORF">ALEPTO_LOCUS9512</name>
</gene>
<evidence type="ECO:0000313" key="2">
    <source>
        <dbReference type="Proteomes" id="UP000789508"/>
    </source>
</evidence>
<evidence type="ECO:0000313" key="1">
    <source>
        <dbReference type="EMBL" id="CAG8635082.1"/>
    </source>
</evidence>
<dbReference type="Proteomes" id="UP000789508">
    <property type="component" value="Unassembled WGS sequence"/>
</dbReference>
<keyword evidence="2" id="KW-1185">Reference proteome</keyword>
<dbReference type="EMBL" id="CAJVPS010007461">
    <property type="protein sequence ID" value="CAG8635082.1"/>
    <property type="molecule type" value="Genomic_DNA"/>
</dbReference>
<feature type="non-terminal residue" evidence="1">
    <location>
        <position position="1"/>
    </location>
</feature>
<accession>A0A9N9DGZ8</accession>
<proteinExistence type="predicted"/>
<reference evidence="1" key="1">
    <citation type="submission" date="2021-06" db="EMBL/GenBank/DDBJ databases">
        <authorList>
            <person name="Kallberg Y."/>
            <person name="Tangrot J."/>
            <person name="Rosling A."/>
        </authorList>
    </citation>
    <scope>NUCLEOTIDE SEQUENCE</scope>
    <source>
        <strain evidence="1">FL130A</strain>
    </source>
</reference>
<comment type="caution">
    <text evidence="1">The sequence shown here is derived from an EMBL/GenBank/DDBJ whole genome shotgun (WGS) entry which is preliminary data.</text>
</comment>
<organism evidence="1 2">
    <name type="scientific">Ambispora leptoticha</name>
    <dbReference type="NCBI Taxonomy" id="144679"/>
    <lineage>
        <taxon>Eukaryota</taxon>
        <taxon>Fungi</taxon>
        <taxon>Fungi incertae sedis</taxon>
        <taxon>Mucoromycota</taxon>
        <taxon>Glomeromycotina</taxon>
        <taxon>Glomeromycetes</taxon>
        <taxon>Archaeosporales</taxon>
        <taxon>Ambisporaceae</taxon>
        <taxon>Ambispora</taxon>
    </lineage>
</organism>
<name>A0A9N9DGZ8_9GLOM</name>
<protein>
    <submittedName>
        <fullName evidence="1">4413_t:CDS:1</fullName>
    </submittedName>
</protein>
<sequence length="71" mass="8157">TNLSRTYKENLSSDFSLSPKIELDVSENKDGMAETQVKISNKTRLYQYAIEHKMDPEEFSIITEAEKNRSG</sequence>